<evidence type="ECO:0008006" key="3">
    <source>
        <dbReference type="Google" id="ProtNLM"/>
    </source>
</evidence>
<gene>
    <name evidence="1" type="ORF">N7482_003851</name>
</gene>
<dbReference type="SMART" id="SM00248">
    <property type="entry name" value="ANK"/>
    <property type="match status" value="3"/>
</dbReference>
<dbReference type="EMBL" id="JAPQKN010000002">
    <property type="protein sequence ID" value="KAJ5168257.1"/>
    <property type="molecule type" value="Genomic_DNA"/>
</dbReference>
<dbReference type="InterPro" id="IPR036770">
    <property type="entry name" value="Ankyrin_rpt-contain_sf"/>
</dbReference>
<sequence length="392" mass="43331">MDVPSTVVESAIRAQSVEKVDLLLKLEANPGGYLISSFEAWQALFLRSRTEIDLNNLEGDYARSDILAGIPTPQTVHITELEVETRLLVEFWAGATAAQGLCDEYPNFGHSLVIAAGSGLVAMMDRLLATDADRSFWIAFPALGDIPEPPTPSSLALSSPIHEAISGANQSIEMLRHLLKAGFNPNVPPLGDHPHSIPPHPHITRGDSTFTTGSKTGRRVERDIPLEFAGATAMGHTLLHIACMSSMIQNHASKTRESIHNLRGKPKEASSIEVCELEFPAQMELLEYLLSSGFEQCVAAQDTDLNTPLHYLAGARVINENAIILLREQSDGETAWREVQNWYRYTAEEIWEQNHRVRMRKDKWFGGTTHKVAKMPTLPHFKACMVGLTNPQ</sequence>
<proteinExistence type="predicted"/>
<dbReference type="RefSeq" id="XP_056544718.1">
    <property type="nucleotide sequence ID" value="XM_056685976.1"/>
</dbReference>
<dbReference type="OrthoDB" id="4368756at2759"/>
<evidence type="ECO:0000313" key="1">
    <source>
        <dbReference type="EMBL" id="KAJ5168257.1"/>
    </source>
</evidence>
<accession>A0A9W9IB65</accession>
<dbReference type="GeneID" id="81425152"/>
<reference evidence="1" key="2">
    <citation type="journal article" date="2023" name="IMA Fungus">
        <title>Comparative genomic study of the Penicillium genus elucidates a diverse pangenome and 15 lateral gene transfer events.</title>
        <authorList>
            <person name="Petersen C."/>
            <person name="Sorensen T."/>
            <person name="Nielsen M.R."/>
            <person name="Sondergaard T.E."/>
            <person name="Sorensen J.L."/>
            <person name="Fitzpatrick D.A."/>
            <person name="Frisvad J.C."/>
            <person name="Nielsen K.L."/>
        </authorList>
    </citation>
    <scope>NUCLEOTIDE SEQUENCE</scope>
    <source>
        <strain evidence="1">IBT 26290</strain>
    </source>
</reference>
<dbReference type="AlphaFoldDB" id="A0A9W9IB65"/>
<dbReference type="Gene3D" id="1.25.40.20">
    <property type="entry name" value="Ankyrin repeat-containing domain"/>
    <property type="match status" value="1"/>
</dbReference>
<evidence type="ECO:0000313" key="2">
    <source>
        <dbReference type="Proteomes" id="UP001149163"/>
    </source>
</evidence>
<name>A0A9W9IB65_9EURO</name>
<reference evidence="1" key="1">
    <citation type="submission" date="2022-11" db="EMBL/GenBank/DDBJ databases">
        <authorList>
            <person name="Petersen C."/>
        </authorList>
    </citation>
    <scope>NUCLEOTIDE SEQUENCE</scope>
    <source>
        <strain evidence="1">IBT 26290</strain>
    </source>
</reference>
<dbReference type="InterPro" id="IPR002110">
    <property type="entry name" value="Ankyrin_rpt"/>
</dbReference>
<protein>
    <recommendedName>
        <fullName evidence="3">Ankyrin</fullName>
    </recommendedName>
</protein>
<organism evidence="1 2">
    <name type="scientific">Penicillium canariense</name>
    <dbReference type="NCBI Taxonomy" id="189055"/>
    <lineage>
        <taxon>Eukaryota</taxon>
        <taxon>Fungi</taxon>
        <taxon>Dikarya</taxon>
        <taxon>Ascomycota</taxon>
        <taxon>Pezizomycotina</taxon>
        <taxon>Eurotiomycetes</taxon>
        <taxon>Eurotiomycetidae</taxon>
        <taxon>Eurotiales</taxon>
        <taxon>Aspergillaceae</taxon>
        <taxon>Penicillium</taxon>
    </lineage>
</organism>
<keyword evidence="2" id="KW-1185">Reference proteome</keyword>
<comment type="caution">
    <text evidence="1">The sequence shown here is derived from an EMBL/GenBank/DDBJ whole genome shotgun (WGS) entry which is preliminary data.</text>
</comment>
<dbReference type="Proteomes" id="UP001149163">
    <property type="component" value="Unassembled WGS sequence"/>
</dbReference>
<dbReference type="SUPFAM" id="SSF48403">
    <property type="entry name" value="Ankyrin repeat"/>
    <property type="match status" value="1"/>
</dbReference>